<dbReference type="InterPro" id="IPR044730">
    <property type="entry name" value="RNase_H-like_dom_plant"/>
</dbReference>
<dbReference type="Gene3D" id="3.30.420.10">
    <property type="entry name" value="Ribonuclease H-like superfamily/Ribonuclease H"/>
    <property type="match status" value="1"/>
</dbReference>
<organism evidence="2 3">
    <name type="scientific">Linum trigynum</name>
    <dbReference type="NCBI Taxonomy" id="586398"/>
    <lineage>
        <taxon>Eukaryota</taxon>
        <taxon>Viridiplantae</taxon>
        <taxon>Streptophyta</taxon>
        <taxon>Embryophyta</taxon>
        <taxon>Tracheophyta</taxon>
        <taxon>Spermatophyta</taxon>
        <taxon>Magnoliopsida</taxon>
        <taxon>eudicotyledons</taxon>
        <taxon>Gunneridae</taxon>
        <taxon>Pentapetalae</taxon>
        <taxon>rosids</taxon>
        <taxon>fabids</taxon>
        <taxon>Malpighiales</taxon>
        <taxon>Linaceae</taxon>
        <taxon>Linum</taxon>
    </lineage>
</organism>
<keyword evidence="3" id="KW-1185">Reference proteome</keyword>
<dbReference type="EMBL" id="OZ034817">
    <property type="protein sequence ID" value="CAL1382762.1"/>
    <property type="molecule type" value="Genomic_DNA"/>
</dbReference>
<evidence type="ECO:0000259" key="1">
    <source>
        <dbReference type="Pfam" id="PF13456"/>
    </source>
</evidence>
<proteinExistence type="predicted"/>
<accession>A0AAV2EAK2</accession>
<dbReference type="PANTHER" id="PTHR47723:SF19">
    <property type="entry name" value="POLYNUCLEOTIDYL TRANSFERASE, RIBONUCLEASE H-LIKE SUPERFAMILY PROTEIN"/>
    <property type="match status" value="1"/>
</dbReference>
<dbReference type="Proteomes" id="UP001497516">
    <property type="component" value="Chromosome 4"/>
</dbReference>
<evidence type="ECO:0000313" key="3">
    <source>
        <dbReference type="Proteomes" id="UP001497516"/>
    </source>
</evidence>
<evidence type="ECO:0000313" key="2">
    <source>
        <dbReference type="EMBL" id="CAL1382762.1"/>
    </source>
</evidence>
<dbReference type="SUPFAM" id="SSF53098">
    <property type="entry name" value="Ribonuclease H-like"/>
    <property type="match status" value="1"/>
</dbReference>
<dbReference type="CDD" id="cd06222">
    <property type="entry name" value="RNase_H_like"/>
    <property type="match status" value="1"/>
</dbReference>
<feature type="domain" description="RNase H type-1" evidence="1">
    <location>
        <begin position="99"/>
        <end position="216"/>
    </location>
</feature>
<dbReference type="GO" id="GO:0004523">
    <property type="term" value="F:RNA-DNA hybrid ribonuclease activity"/>
    <property type="evidence" value="ECO:0007669"/>
    <property type="project" value="InterPro"/>
</dbReference>
<dbReference type="PANTHER" id="PTHR47723">
    <property type="entry name" value="OS05G0353850 PROTEIN"/>
    <property type="match status" value="1"/>
</dbReference>
<dbReference type="AlphaFoldDB" id="A0AAV2EAK2"/>
<reference evidence="2 3" key="1">
    <citation type="submission" date="2024-04" db="EMBL/GenBank/DDBJ databases">
        <authorList>
            <person name="Fracassetti M."/>
        </authorList>
    </citation>
    <scope>NUCLEOTIDE SEQUENCE [LARGE SCALE GENOMIC DNA]</scope>
</reference>
<dbReference type="InterPro" id="IPR002156">
    <property type="entry name" value="RNaseH_domain"/>
</dbReference>
<name>A0AAV2EAK2_9ROSI</name>
<sequence>MNLDETDNEILVIEWATLFSIAAWLIWKNINDLCFKEATYTLSPPSLAHSIIAKARILSEGWRAPSSWPNLRKAPTAMVVVAIAWIPPTGGWVKLNIVGTSNENPSLASAGDVLRDGAGHLLSGFVAKIGQASAALAELWEFYHGLDLAWKSRYRQLVLDSDSQLSIQWINDIHDSVHPYATLLSSIHRIISRYGLVRIVHVYWEENRVVDWFSKHSLVYPYGMHELVHPPLGIISVLH</sequence>
<dbReference type="InterPro" id="IPR012337">
    <property type="entry name" value="RNaseH-like_sf"/>
</dbReference>
<dbReference type="InterPro" id="IPR036397">
    <property type="entry name" value="RNaseH_sf"/>
</dbReference>
<dbReference type="InterPro" id="IPR053151">
    <property type="entry name" value="RNase_H-like"/>
</dbReference>
<gene>
    <name evidence="2" type="ORF">LTRI10_LOCUS24072</name>
</gene>
<dbReference type="Pfam" id="PF13456">
    <property type="entry name" value="RVT_3"/>
    <property type="match status" value="1"/>
</dbReference>
<dbReference type="GO" id="GO:0003676">
    <property type="term" value="F:nucleic acid binding"/>
    <property type="evidence" value="ECO:0007669"/>
    <property type="project" value="InterPro"/>
</dbReference>
<protein>
    <recommendedName>
        <fullName evidence="1">RNase H type-1 domain-containing protein</fullName>
    </recommendedName>
</protein>